<dbReference type="EMBL" id="CACRXK020012713">
    <property type="protein sequence ID" value="CAB4023844.1"/>
    <property type="molecule type" value="Genomic_DNA"/>
</dbReference>
<organism evidence="1 2">
    <name type="scientific">Paramuricea clavata</name>
    <name type="common">Red gorgonian</name>
    <name type="synonym">Violescent sea-whip</name>
    <dbReference type="NCBI Taxonomy" id="317549"/>
    <lineage>
        <taxon>Eukaryota</taxon>
        <taxon>Metazoa</taxon>
        <taxon>Cnidaria</taxon>
        <taxon>Anthozoa</taxon>
        <taxon>Octocorallia</taxon>
        <taxon>Malacalcyonacea</taxon>
        <taxon>Plexauridae</taxon>
        <taxon>Paramuricea</taxon>
    </lineage>
</organism>
<gene>
    <name evidence="1" type="ORF">PACLA_8A086995</name>
</gene>
<accession>A0A6S7J1H2</accession>
<reference evidence="1" key="1">
    <citation type="submission" date="2020-04" db="EMBL/GenBank/DDBJ databases">
        <authorList>
            <person name="Alioto T."/>
            <person name="Alioto T."/>
            <person name="Gomez Garrido J."/>
        </authorList>
    </citation>
    <scope>NUCLEOTIDE SEQUENCE</scope>
    <source>
        <strain evidence="1">A484AB</strain>
    </source>
</reference>
<dbReference type="AlphaFoldDB" id="A0A6S7J1H2"/>
<evidence type="ECO:0000313" key="2">
    <source>
        <dbReference type="Proteomes" id="UP001152795"/>
    </source>
</evidence>
<protein>
    <submittedName>
        <fullName evidence="1">Uncharacterized protein</fullName>
    </submittedName>
</protein>
<dbReference type="Proteomes" id="UP001152795">
    <property type="component" value="Unassembled WGS sequence"/>
</dbReference>
<name>A0A6S7J1H2_PARCT</name>
<proteinExistence type="predicted"/>
<comment type="caution">
    <text evidence="1">The sequence shown here is derived from an EMBL/GenBank/DDBJ whole genome shotgun (WGS) entry which is preliminary data.</text>
</comment>
<evidence type="ECO:0000313" key="1">
    <source>
        <dbReference type="EMBL" id="CAB4023844.1"/>
    </source>
</evidence>
<sequence length="132" mass="15010">MHDEDCRFGLRVKNKKNEKWIAYGDDYLIKTGDKDNFQRVVKAANTSAYQVIQAYQNPDREIDVNDVLNLIPFVDPDAVNNTPLFQVKDGKLQVRVNLDDLQSKEISPDWTGVGRLAELFVYKPTNSALPPA</sequence>
<keyword evidence="2" id="KW-1185">Reference proteome</keyword>
<dbReference type="OrthoDB" id="5978694at2759"/>